<sequence length="40" mass="4366">MKRAKLSLFRLMSDAEKWRAIEVAYIPTASAQIQSGGGAL</sequence>
<accession>A0A090RSF0</accession>
<reference evidence="1 2" key="2">
    <citation type="submission" date="2014-09" db="EMBL/GenBank/DDBJ databases">
        <authorList>
            <consortium name="NBRP consortium"/>
            <person name="Sawabe T."/>
            <person name="Meirelles P."/>
            <person name="Nakanishi M."/>
            <person name="Sayaka M."/>
            <person name="Hattori M."/>
            <person name="Ohkuma M."/>
        </authorList>
    </citation>
    <scope>NUCLEOTIDE SEQUENCE [LARGE SCALE GENOMIC DNA]</scope>
    <source>
        <strain evidence="2">JCM19235</strain>
    </source>
</reference>
<evidence type="ECO:0000313" key="2">
    <source>
        <dbReference type="Proteomes" id="UP000029228"/>
    </source>
</evidence>
<reference evidence="1 2" key="1">
    <citation type="submission" date="2014-09" db="EMBL/GenBank/DDBJ databases">
        <title>Vibrio maritimus JCM 19235. (C45) whole genome shotgun sequence.</title>
        <authorList>
            <person name="Sawabe T."/>
            <person name="Meirelles P."/>
            <person name="Nakanishi M."/>
            <person name="Sayaka M."/>
            <person name="Hattori M."/>
            <person name="Ohkuma M."/>
        </authorList>
    </citation>
    <scope>NUCLEOTIDE SEQUENCE [LARGE SCALE GENOMIC DNA]</scope>
    <source>
        <strain evidence="2">JCM19235</strain>
    </source>
</reference>
<dbReference type="AlphaFoldDB" id="A0A090RSF0"/>
<dbReference type="Proteomes" id="UP000029228">
    <property type="component" value="Unassembled WGS sequence"/>
</dbReference>
<keyword evidence="2" id="KW-1185">Reference proteome</keyword>
<protein>
    <submittedName>
        <fullName evidence="1">Uncharacterized protein</fullName>
    </submittedName>
</protein>
<name>A0A090RSF0_9VIBR</name>
<comment type="caution">
    <text evidence="1">The sequence shown here is derived from an EMBL/GenBank/DDBJ whole genome shotgun (WGS) entry which is preliminary data.</text>
</comment>
<gene>
    <name evidence="1" type="ORF">JCM19235_6898</name>
</gene>
<evidence type="ECO:0000313" key="1">
    <source>
        <dbReference type="EMBL" id="GAL18345.1"/>
    </source>
</evidence>
<dbReference type="STRING" id="990268.JCM19235_6898"/>
<dbReference type="EMBL" id="BBMR01000002">
    <property type="protein sequence ID" value="GAL18345.1"/>
    <property type="molecule type" value="Genomic_DNA"/>
</dbReference>
<proteinExistence type="predicted"/>
<organism evidence="1 2">
    <name type="scientific">Vibrio maritimus</name>
    <dbReference type="NCBI Taxonomy" id="990268"/>
    <lineage>
        <taxon>Bacteria</taxon>
        <taxon>Pseudomonadati</taxon>
        <taxon>Pseudomonadota</taxon>
        <taxon>Gammaproteobacteria</taxon>
        <taxon>Vibrionales</taxon>
        <taxon>Vibrionaceae</taxon>
        <taxon>Vibrio</taxon>
    </lineage>
</organism>